<gene>
    <name evidence="5" type="ORF">PUR29_03695</name>
</gene>
<dbReference type="EMBL" id="JAQYXP010000001">
    <property type="protein sequence ID" value="MEN3232720.1"/>
    <property type="molecule type" value="Genomic_DNA"/>
</dbReference>
<evidence type="ECO:0000256" key="2">
    <source>
        <dbReference type="ARBA" id="ARBA00023125"/>
    </source>
</evidence>
<dbReference type="InterPro" id="IPR018060">
    <property type="entry name" value="HTH_AraC"/>
</dbReference>
<dbReference type="Pfam" id="PF12833">
    <property type="entry name" value="HTH_18"/>
    <property type="match status" value="1"/>
</dbReference>
<sequence>MILEHRFEHIAEPGRRRRAWITSLAPIFDASVPTETEVPITAFQRYQHLGQMVLAADEVPAQSVERSPERIRDQGLDHLVLRTTVSGSIRVDVGGSPVEAAPGDLLVLDLARPIRMETEQGRGATLFLPRRIFGDRADELAFRHGGVLSGSAYPLAQLLSDFLRHFNECAVSATPGLTHHLVPATVDLCRALAWEVSGSAMAAPPEETQLRFAVQQFIEQHLAQVDLPMLSARFGLSRTPLYQLFAPDGGVYAYIRDRRLTEAMRRLRHSEGRRPKIARLAHECGFRNDLVFSRAFRRKYGVNPSEVQPGPQVRAPHPADAPLLGWLREL</sequence>
<keyword evidence="3" id="KW-0804">Transcription</keyword>
<evidence type="ECO:0000259" key="4">
    <source>
        <dbReference type="PROSITE" id="PS01124"/>
    </source>
</evidence>
<dbReference type="Pfam" id="PF14525">
    <property type="entry name" value="AraC_binding_2"/>
    <property type="match status" value="1"/>
</dbReference>
<evidence type="ECO:0000313" key="5">
    <source>
        <dbReference type="EMBL" id="MEN3232720.1"/>
    </source>
</evidence>
<keyword evidence="6" id="KW-1185">Reference proteome</keyword>
<keyword evidence="2" id="KW-0238">DNA-binding</keyword>
<dbReference type="SMART" id="SM00342">
    <property type="entry name" value="HTH_ARAC"/>
    <property type="match status" value="1"/>
</dbReference>
<evidence type="ECO:0000313" key="6">
    <source>
        <dbReference type="Proteomes" id="UP001407347"/>
    </source>
</evidence>
<proteinExistence type="predicted"/>
<dbReference type="PROSITE" id="PS00041">
    <property type="entry name" value="HTH_ARAC_FAMILY_1"/>
    <property type="match status" value="1"/>
</dbReference>
<accession>A0ABU9ZQ02</accession>
<dbReference type="InterPro" id="IPR018062">
    <property type="entry name" value="HTH_AraC-typ_CS"/>
</dbReference>
<dbReference type="PANTHER" id="PTHR46796">
    <property type="entry name" value="HTH-TYPE TRANSCRIPTIONAL ACTIVATOR RHAS-RELATED"/>
    <property type="match status" value="1"/>
</dbReference>
<evidence type="ECO:0000256" key="1">
    <source>
        <dbReference type="ARBA" id="ARBA00023015"/>
    </source>
</evidence>
<keyword evidence="1" id="KW-0805">Transcription regulation</keyword>
<evidence type="ECO:0000256" key="3">
    <source>
        <dbReference type="ARBA" id="ARBA00023163"/>
    </source>
</evidence>
<name>A0ABU9ZQ02_9HYPH</name>
<dbReference type="SUPFAM" id="SSF46689">
    <property type="entry name" value="Homeodomain-like"/>
    <property type="match status" value="1"/>
</dbReference>
<organism evidence="5 6">
    <name type="scientific">Methylobacterium ajmalii</name>
    <dbReference type="NCBI Taxonomy" id="2738439"/>
    <lineage>
        <taxon>Bacteria</taxon>
        <taxon>Pseudomonadati</taxon>
        <taxon>Pseudomonadota</taxon>
        <taxon>Alphaproteobacteria</taxon>
        <taxon>Hyphomicrobiales</taxon>
        <taxon>Methylobacteriaceae</taxon>
        <taxon>Methylobacterium</taxon>
    </lineage>
</organism>
<dbReference type="InterPro" id="IPR050204">
    <property type="entry name" value="AraC_XylS_family_regulators"/>
</dbReference>
<dbReference type="InterPro" id="IPR009057">
    <property type="entry name" value="Homeodomain-like_sf"/>
</dbReference>
<reference evidence="5 6" key="1">
    <citation type="journal article" date="2023" name="PLoS ONE">
        <title>Complete genome assembly of Hawai'i environmental nontuberculous mycobacteria reveals unexpected co-isolation with methylobacteria.</title>
        <authorList>
            <person name="Hendrix J."/>
            <person name="Epperson L.E."/>
            <person name="Tong E.I."/>
            <person name="Chan Y.L."/>
            <person name="Hasan N.A."/>
            <person name="Dawrs S.N."/>
            <person name="Norton G.J."/>
            <person name="Virdi R."/>
            <person name="Crooks J.L."/>
            <person name="Chan E.D."/>
            <person name="Honda J.R."/>
            <person name="Strong M."/>
        </authorList>
    </citation>
    <scope>NUCLEOTIDE SEQUENCE [LARGE SCALE GENOMIC DNA]</scope>
    <source>
        <strain evidence="5 6">NJH_HI04-1</strain>
    </source>
</reference>
<dbReference type="InterPro" id="IPR035418">
    <property type="entry name" value="AraC-bd_2"/>
</dbReference>
<dbReference type="PROSITE" id="PS01124">
    <property type="entry name" value="HTH_ARAC_FAMILY_2"/>
    <property type="match status" value="1"/>
</dbReference>
<dbReference type="Proteomes" id="UP001407347">
    <property type="component" value="Unassembled WGS sequence"/>
</dbReference>
<dbReference type="RefSeq" id="WP_346012777.1">
    <property type="nucleotide sequence ID" value="NZ_JAQYXP010000001.1"/>
</dbReference>
<dbReference type="PANTHER" id="PTHR46796:SF6">
    <property type="entry name" value="ARAC SUBFAMILY"/>
    <property type="match status" value="1"/>
</dbReference>
<protein>
    <submittedName>
        <fullName evidence="5">Helix-turn-helix domain-containing protein</fullName>
    </submittedName>
</protein>
<comment type="caution">
    <text evidence="5">The sequence shown here is derived from an EMBL/GenBank/DDBJ whole genome shotgun (WGS) entry which is preliminary data.</text>
</comment>
<feature type="domain" description="HTH araC/xylS-type" evidence="4">
    <location>
        <begin position="212"/>
        <end position="310"/>
    </location>
</feature>
<dbReference type="Gene3D" id="1.10.10.60">
    <property type="entry name" value="Homeodomain-like"/>
    <property type="match status" value="1"/>
</dbReference>